<organism evidence="1 2">
    <name type="scientific">Mycobacterium phage MalagasyRose</name>
    <dbReference type="NCBI Taxonomy" id="2599870"/>
    <lineage>
        <taxon>Viruses</taxon>
        <taxon>Duplodnaviria</taxon>
        <taxon>Heunggongvirae</taxon>
        <taxon>Uroviricota</taxon>
        <taxon>Caudoviricetes</taxon>
        <taxon>Malagasyrosevirus</taxon>
        <taxon>Malagasyrosevirus malagasyrose</taxon>
    </lineage>
</organism>
<name>A0A5J6TJA9_9CAUD</name>
<dbReference type="GeneID" id="80019547"/>
<dbReference type="RefSeq" id="YP_010754946.1">
    <property type="nucleotide sequence ID" value="NC_073465.1"/>
</dbReference>
<sequence>MMTTVRKIENTLNAMPFGAGIGPRPGDLDGVTSDRALEILAEYLEELRGRLASHVVEYDVVTREVLQHRADRAALRRVFMVGGE</sequence>
<proteinExistence type="predicted"/>
<reference evidence="1 2" key="1">
    <citation type="submission" date="2019-07" db="EMBL/GenBank/DDBJ databases">
        <authorList>
            <person name="Garlena R.A."/>
            <person name="Russell D.A."/>
            <person name="Pope W.H."/>
            <person name="Jacobs-Sera D."/>
            <person name="Hatfull G.F."/>
        </authorList>
    </citation>
    <scope>NUCLEOTIDE SEQUENCE [LARGE SCALE GENOMIC DNA]</scope>
</reference>
<protein>
    <submittedName>
        <fullName evidence="1">Uncharacterized protein</fullName>
    </submittedName>
</protein>
<evidence type="ECO:0000313" key="2">
    <source>
        <dbReference type="Proteomes" id="UP000326279"/>
    </source>
</evidence>
<evidence type="ECO:0000313" key="1">
    <source>
        <dbReference type="EMBL" id="QFG08922.1"/>
    </source>
</evidence>
<dbReference type="KEGG" id="vg:80019547"/>
<dbReference type="Proteomes" id="UP000326279">
    <property type="component" value="Segment"/>
</dbReference>
<dbReference type="EMBL" id="MN234170">
    <property type="protein sequence ID" value="QFG08922.1"/>
    <property type="molecule type" value="Genomic_DNA"/>
</dbReference>
<keyword evidence="2" id="KW-1185">Reference proteome</keyword>
<accession>A0A5J6TJA9</accession>
<gene>
    <name evidence="1" type="primary">74</name>
    <name evidence="1" type="ORF">PBI_MALAGASYROSE_74</name>
</gene>